<organism evidence="9 11">
    <name type="scientific">Acinetobacter courvalinii</name>
    <dbReference type="NCBI Taxonomy" id="280147"/>
    <lineage>
        <taxon>Bacteria</taxon>
        <taxon>Pseudomonadati</taxon>
        <taxon>Pseudomonadota</taxon>
        <taxon>Gammaproteobacteria</taxon>
        <taxon>Moraxellales</taxon>
        <taxon>Moraxellaceae</taxon>
        <taxon>Acinetobacter</taxon>
    </lineage>
</organism>
<feature type="transmembrane region" description="Helical" evidence="7">
    <location>
        <begin position="278"/>
        <end position="305"/>
    </location>
</feature>
<feature type="transmembrane region" description="Helical" evidence="7">
    <location>
        <begin position="325"/>
        <end position="344"/>
    </location>
</feature>
<dbReference type="CDD" id="cd06261">
    <property type="entry name" value="TM_PBP2"/>
    <property type="match status" value="1"/>
</dbReference>
<feature type="domain" description="ABC transmembrane type-1" evidence="8">
    <location>
        <begin position="129"/>
        <end position="344"/>
    </location>
</feature>
<evidence type="ECO:0000256" key="2">
    <source>
        <dbReference type="ARBA" id="ARBA00022448"/>
    </source>
</evidence>
<keyword evidence="3" id="KW-1003">Cell membrane</keyword>
<dbReference type="NCBIfam" id="NF011712">
    <property type="entry name" value="PRK15133.1"/>
    <property type="match status" value="1"/>
</dbReference>
<evidence type="ECO:0000256" key="1">
    <source>
        <dbReference type="ARBA" id="ARBA00004651"/>
    </source>
</evidence>
<dbReference type="EMBL" id="APSA01000007">
    <property type="protein sequence ID" value="ENX37781.1"/>
    <property type="molecule type" value="Genomic_DNA"/>
</dbReference>
<dbReference type="Proteomes" id="UP000652691">
    <property type="component" value="Unassembled WGS sequence"/>
</dbReference>
<evidence type="ECO:0000313" key="10">
    <source>
        <dbReference type="EMBL" id="GGH25294.1"/>
    </source>
</evidence>
<reference evidence="10" key="3">
    <citation type="submission" date="2024-03" db="EMBL/GenBank/DDBJ databases">
        <authorList>
            <person name="Sun Q."/>
            <person name="Sedlacek I."/>
        </authorList>
    </citation>
    <scope>NUCLEOTIDE SEQUENCE</scope>
    <source>
        <strain evidence="10">CCM 8635</strain>
    </source>
</reference>
<protein>
    <submittedName>
        <fullName evidence="10">Microcin C ABC transporter permease YejB</fullName>
    </submittedName>
</protein>
<name>N9R625_9GAMM</name>
<dbReference type="Pfam" id="PF00528">
    <property type="entry name" value="BPD_transp_1"/>
    <property type="match status" value="1"/>
</dbReference>
<keyword evidence="11" id="KW-1185">Reference proteome</keyword>
<dbReference type="InterPro" id="IPR035906">
    <property type="entry name" value="MetI-like_sf"/>
</dbReference>
<feature type="transmembrane region" description="Helical" evidence="7">
    <location>
        <begin position="168"/>
        <end position="190"/>
    </location>
</feature>
<evidence type="ECO:0000259" key="8">
    <source>
        <dbReference type="PROSITE" id="PS50928"/>
    </source>
</evidence>
<accession>N9R625</accession>
<dbReference type="GO" id="GO:0042884">
    <property type="term" value="P:microcin transport"/>
    <property type="evidence" value="ECO:0007669"/>
    <property type="project" value="TreeGrafter"/>
</dbReference>
<evidence type="ECO:0000256" key="5">
    <source>
        <dbReference type="ARBA" id="ARBA00022989"/>
    </source>
</evidence>
<dbReference type="STRING" id="1217698.F888_03127"/>
<proteinExistence type="inferred from homology"/>
<keyword evidence="5 7" id="KW-1133">Transmembrane helix</keyword>
<dbReference type="SUPFAM" id="SSF161098">
    <property type="entry name" value="MetI-like"/>
    <property type="match status" value="1"/>
</dbReference>
<dbReference type="AlphaFoldDB" id="N9R625"/>
<dbReference type="PANTHER" id="PTHR30465">
    <property type="entry name" value="INNER MEMBRANE ABC TRANSPORTER"/>
    <property type="match status" value="1"/>
</dbReference>
<dbReference type="GO" id="GO:0005886">
    <property type="term" value="C:plasma membrane"/>
    <property type="evidence" value="ECO:0007669"/>
    <property type="project" value="UniProtKB-SubCell"/>
</dbReference>
<comment type="caution">
    <text evidence="9">The sequence shown here is derived from an EMBL/GenBank/DDBJ whole genome shotgun (WGS) entry which is preliminary data.</text>
</comment>
<gene>
    <name evidence="10" type="primary">yejB</name>
    <name evidence="9" type="ORF">F888_03127</name>
    <name evidence="10" type="ORF">GCM10007354_01920</name>
</gene>
<dbReference type="GO" id="GO:0055085">
    <property type="term" value="P:transmembrane transport"/>
    <property type="evidence" value="ECO:0007669"/>
    <property type="project" value="InterPro"/>
</dbReference>
<evidence type="ECO:0000313" key="9">
    <source>
        <dbReference type="EMBL" id="ENX37781.1"/>
    </source>
</evidence>
<dbReference type="PROSITE" id="PS50928">
    <property type="entry name" value="ABC_TM1"/>
    <property type="match status" value="1"/>
</dbReference>
<evidence type="ECO:0000256" key="3">
    <source>
        <dbReference type="ARBA" id="ARBA00022475"/>
    </source>
</evidence>
<reference evidence="9 11" key="1">
    <citation type="submission" date="2013-02" db="EMBL/GenBank/DDBJ databases">
        <title>The Genome Sequence of Acinetobacter sp. NIPH 3623.</title>
        <authorList>
            <consortium name="The Broad Institute Genome Sequencing Platform"/>
            <consortium name="The Broad Institute Genome Sequencing Center for Infectious Disease"/>
            <person name="Cerqueira G."/>
            <person name="Feldgarden M."/>
            <person name="Courvalin P."/>
            <person name="Perichon B."/>
            <person name="Grillot-Courvalin C."/>
            <person name="Clermont D."/>
            <person name="Rocha E."/>
            <person name="Yoon E.-J."/>
            <person name="Nemec A."/>
            <person name="Walker B."/>
            <person name="Young S.K."/>
            <person name="Zeng Q."/>
            <person name="Gargeya S."/>
            <person name="Fitzgerald M."/>
            <person name="Haas B."/>
            <person name="Abouelleil A."/>
            <person name="Alvarado L."/>
            <person name="Arachchi H.M."/>
            <person name="Berlin A.M."/>
            <person name="Chapman S.B."/>
            <person name="Dewar J."/>
            <person name="Goldberg J."/>
            <person name="Griggs A."/>
            <person name="Gujja S."/>
            <person name="Hansen M."/>
            <person name="Howarth C."/>
            <person name="Imamovic A."/>
            <person name="Larimer J."/>
            <person name="McCowan C."/>
            <person name="Murphy C."/>
            <person name="Neiman D."/>
            <person name="Pearson M."/>
            <person name="Priest M."/>
            <person name="Roberts A."/>
            <person name="Saif S."/>
            <person name="Shea T."/>
            <person name="Sisk P."/>
            <person name="Sykes S."/>
            <person name="Wortman J."/>
            <person name="Nusbaum C."/>
            <person name="Birren B."/>
        </authorList>
    </citation>
    <scope>NUCLEOTIDE SEQUENCE [LARGE SCALE GENOMIC DNA]</scope>
    <source>
        <strain evidence="9 11">NIPH 3623</strain>
    </source>
</reference>
<feature type="transmembrane region" description="Helical" evidence="7">
    <location>
        <begin position="220"/>
        <end position="242"/>
    </location>
</feature>
<feature type="transmembrane region" description="Helical" evidence="7">
    <location>
        <begin position="129"/>
        <end position="147"/>
    </location>
</feature>
<keyword evidence="2 7" id="KW-0813">Transport</keyword>
<evidence type="ECO:0000256" key="7">
    <source>
        <dbReference type="RuleBase" id="RU363032"/>
    </source>
</evidence>
<dbReference type="Proteomes" id="UP000013200">
    <property type="component" value="Unassembled WGS sequence"/>
</dbReference>
<keyword evidence="6 7" id="KW-0472">Membrane</keyword>
<comment type="similarity">
    <text evidence="7">Belongs to the binding-protein-dependent transport system permease family.</text>
</comment>
<sequence>MNKGSISMMHYILKRMLLMIPTLFLILLINFLIVQIAPGGPVEQAIQHIQNAQGLGAGAGGQTSLANLAQYQGARGLSPEMIEKIKAQYGFDRPVAERFWLMLKGYMHLDFGTSFFKDKPVTQLLYEKLPVTLSLGLWSTFLIYLIAIPLGIKKAKNNGLLFDQSTSLLLAVSYAIPSFVFAILLIVFFAGGSYLQWFPLQGLVSENFSQLSFLAKIKDYLWHMCLPILSMLLGSFAARTYLTKYAFVEELNKPYVLTARAKGLSENQVLYGHVFRNAILIVVAALPETLVGIFFVGNLFIEIIFNLDGIGLLGFEAITQRDYPVIFGTLFLFTLFGMLLRLLGDLLYQLIDPRIDFESRGGQ</sequence>
<dbReference type="PANTHER" id="PTHR30465:SF66">
    <property type="entry name" value="INNER MEMBRANE ABC TRANSPORTER PERMEASE PROTEIN YEJB"/>
    <property type="match status" value="1"/>
</dbReference>
<evidence type="ECO:0000256" key="4">
    <source>
        <dbReference type="ARBA" id="ARBA00022692"/>
    </source>
</evidence>
<keyword evidence="4 7" id="KW-0812">Transmembrane</keyword>
<comment type="subcellular location">
    <subcellularLocation>
        <location evidence="1 7">Cell membrane</location>
        <topology evidence="1 7">Multi-pass membrane protein</topology>
    </subcellularLocation>
</comment>
<dbReference type="InterPro" id="IPR000515">
    <property type="entry name" value="MetI-like"/>
</dbReference>
<evidence type="ECO:0000313" key="11">
    <source>
        <dbReference type="Proteomes" id="UP000013200"/>
    </source>
</evidence>
<dbReference type="EMBL" id="BMDA01000001">
    <property type="protein sequence ID" value="GGH25294.1"/>
    <property type="molecule type" value="Genomic_DNA"/>
</dbReference>
<dbReference type="Gene3D" id="1.10.3720.10">
    <property type="entry name" value="MetI-like"/>
    <property type="match status" value="1"/>
</dbReference>
<reference evidence="10 12" key="2">
    <citation type="journal article" date="2014" name="Int. J. Syst. Evol. Microbiol.">
        <title>Complete genome sequence of Corynebacterium casei LMG S-19264T (=DSM 44701T), isolated from a smear-ripened cheese.</title>
        <authorList>
            <consortium name="US DOE Joint Genome Institute (JGI-PGF)"/>
            <person name="Walter F."/>
            <person name="Albersmeier A."/>
            <person name="Kalinowski J."/>
            <person name="Ruckert C."/>
        </authorList>
    </citation>
    <scope>NUCLEOTIDE SEQUENCE [LARGE SCALE GENOMIC DNA]</scope>
    <source>
        <strain evidence="10 12">CCM 8635</strain>
    </source>
</reference>
<evidence type="ECO:0000313" key="12">
    <source>
        <dbReference type="Proteomes" id="UP000652691"/>
    </source>
</evidence>
<evidence type="ECO:0000256" key="6">
    <source>
        <dbReference type="ARBA" id="ARBA00023136"/>
    </source>
</evidence>
<dbReference type="HOGENOM" id="CLU_036879_1_1_6"/>
<dbReference type="PATRIC" id="fig|1217698.3.peg.3051"/>